<name>A0A0L7LHB8_OPEBR</name>
<dbReference type="EMBL" id="JTDY01001124">
    <property type="protein sequence ID" value="KOB74800.1"/>
    <property type="molecule type" value="Genomic_DNA"/>
</dbReference>
<dbReference type="Proteomes" id="UP000037510">
    <property type="component" value="Unassembled WGS sequence"/>
</dbReference>
<organism evidence="1 2">
    <name type="scientific">Operophtera brumata</name>
    <name type="common">Winter moth</name>
    <name type="synonym">Phalaena brumata</name>
    <dbReference type="NCBI Taxonomy" id="104452"/>
    <lineage>
        <taxon>Eukaryota</taxon>
        <taxon>Metazoa</taxon>
        <taxon>Ecdysozoa</taxon>
        <taxon>Arthropoda</taxon>
        <taxon>Hexapoda</taxon>
        <taxon>Insecta</taxon>
        <taxon>Pterygota</taxon>
        <taxon>Neoptera</taxon>
        <taxon>Endopterygota</taxon>
        <taxon>Lepidoptera</taxon>
        <taxon>Glossata</taxon>
        <taxon>Ditrysia</taxon>
        <taxon>Geometroidea</taxon>
        <taxon>Geometridae</taxon>
        <taxon>Larentiinae</taxon>
        <taxon>Operophtera</taxon>
    </lineage>
</organism>
<dbReference type="AlphaFoldDB" id="A0A0L7LHB8"/>
<gene>
    <name evidence="1" type="ORF">OBRU01_07131</name>
</gene>
<accession>A0A0L7LHB8</accession>
<comment type="caution">
    <text evidence="1">The sequence shown here is derived from an EMBL/GenBank/DDBJ whole genome shotgun (WGS) entry which is preliminary data.</text>
</comment>
<evidence type="ECO:0000313" key="1">
    <source>
        <dbReference type="EMBL" id="KOB74800.1"/>
    </source>
</evidence>
<sequence length="298" mass="34096">MAEIATKDNILQPTSLHEAINIIKFLKTSHKQEITRLKEAYAKQAEFIKKMESNRKKELEFLSGELQKYETNLASRTESVAKQLAQKDIIIQKQAETIEELNKKLLHNEFAFSVPEIHILADSNSDSGIVLDNEESSKIEGKTEVKATRKCSRKFGETISFLRSRVDFSPMKYKPGNPKKKEDKKGLLQVPIHSCRMLCRQMSNENAKISMSDEDKIPQEDAIHSDSGIETVFIRPKLSDSMNNHFSDDGSEDTSEEIFDRVMTRSSVRRSVKANPKYKKINRSKSKLLDQVKMNIVD</sequence>
<protein>
    <submittedName>
        <fullName evidence="1">Uncharacterized protein</fullName>
    </submittedName>
</protein>
<keyword evidence="2" id="KW-1185">Reference proteome</keyword>
<evidence type="ECO:0000313" key="2">
    <source>
        <dbReference type="Proteomes" id="UP000037510"/>
    </source>
</evidence>
<reference evidence="1 2" key="1">
    <citation type="journal article" date="2015" name="Genome Biol. Evol.">
        <title>The genome of winter moth (Operophtera brumata) provides a genomic perspective on sexual dimorphism and phenology.</title>
        <authorList>
            <person name="Derks M.F."/>
            <person name="Smit S."/>
            <person name="Salis L."/>
            <person name="Schijlen E."/>
            <person name="Bossers A."/>
            <person name="Mateman C."/>
            <person name="Pijl A.S."/>
            <person name="de Ridder D."/>
            <person name="Groenen M.A."/>
            <person name="Visser M.E."/>
            <person name="Megens H.J."/>
        </authorList>
    </citation>
    <scope>NUCLEOTIDE SEQUENCE [LARGE SCALE GENOMIC DNA]</scope>
    <source>
        <strain evidence="1">WM2013NL</strain>
        <tissue evidence="1">Head and thorax</tissue>
    </source>
</reference>
<proteinExistence type="predicted"/>